<dbReference type="InterPro" id="IPR012127">
    <property type="entry name" value="Cyt_c_prime"/>
</dbReference>
<dbReference type="SUPFAM" id="SSF47175">
    <property type="entry name" value="Cytochromes"/>
    <property type="match status" value="1"/>
</dbReference>
<keyword evidence="5 6" id="KW-0408">Iron</keyword>
<keyword evidence="1" id="KW-0813">Transport</keyword>
<organism evidence="9 10">
    <name type="scientific">Sphingomonas ginsenosidimutans</name>
    <dbReference type="NCBI Taxonomy" id="862134"/>
    <lineage>
        <taxon>Bacteria</taxon>
        <taxon>Pseudomonadati</taxon>
        <taxon>Pseudomonadota</taxon>
        <taxon>Alphaproteobacteria</taxon>
        <taxon>Sphingomonadales</taxon>
        <taxon>Sphingomonadaceae</taxon>
        <taxon>Sphingomonas</taxon>
    </lineage>
</organism>
<evidence type="ECO:0000313" key="10">
    <source>
        <dbReference type="Proteomes" id="UP000218784"/>
    </source>
</evidence>
<evidence type="ECO:0000256" key="1">
    <source>
        <dbReference type="ARBA" id="ARBA00022448"/>
    </source>
</evidence>
<dbReference type="AlphaFoldDB" id="A0A2A4HY66"/>
<dbReference type="PROSITE" id="PS51009">
    <property type="entry name" value="CYTCII"/>
    <property type="match status" value="1"/>
</dbReference>
<evidence type="ECO:0000256" key="2">
    <source>
        <dbReference type="ARBA" id="ARBA00022617"/>
    </source>
</evidence>
<proteinExistence type="predicted"/>
<dbReference type="GO" id="GO:0020037">
    <property type="term" value="F:heme binding"/>
    <property type="evidence" value="ECO:0007669"/>
    <property type="project" value="InterPro"/>
</dbReference>
<evidence type="ECO:0000313" key="9">
    <source>
        <dbReference type="EMBL" id="PCG08607.1"/>
    </source>
</evidence>
<feature type="chain" id="PRO_5012743031" evidence="8">
    <location>
        <begin position="20"/>
        <end position="148"/>
    </location>
</feature>
<accession>A0A2A4HY66</accession>
<evidence type="ECO:0000256" key="4">
    <source>
        <dbReference type="ARBA" id="ARBA00022982"/>
    </source>
</evidence>
<dbReference type="GO" id="GO:0005506">
    <property type="term" value="F:iron ion binding"/>
    <property type="evidence" value="ECO:0007669"/>
    <property type="project" value="InterPro"/>
</dbReference>
<keyword evidence="2 7" id="KW-0349">Heme</keyword>
<feature type="binding site" description="covalent" evidence="7">
    <location>
        <position position="137"/>
    </location>
    <ligand>
        <name>heme c</name>
        <dbReference type="ChEBI" id="CHEBI:61717"/>
    </ligand>
</feature>
<dbReference type="PIRSF" id="PIRSF000027">
    <property type="entry name" value="Cytc_c_prime"/>
    <property type="match status" value="1"/>
</dbReference>
<evidence type="ECO:0000256" key="8">
    <source>
        <dbReference type="SAM" id="SignalP"/>
    </source>
</evidence>
<keyword evidence="10" id="KW-1185">Reference proteome</keyword>
<dbReference type="PRINTS" id="PR00608">
    <property type="entry name" value="CYTCHROMECII"/>
</dbReference>
<protein>
    <submittedName>
        <fullName evidence="9">Cytochrome C</fullName>
    </submittedName>
</protein>
<gene>
    <name evidence="9" type="ORF">COA17_12450</name>
</gene>
<evidence type="ECO:0000256" key="5">
    <source>
        <dbReference type="ARBA" id="ARBA00023004"/>
    </source>
</evidence>
<feature type="signal peptide" evidence="8">
    <location>
        <begin position="1"/>
        <end position="19"/>
    </location>
</feature>
<comment type="PTM">
    <text evidence="7">Binds 1 heme group per subunit.</text>
</comment>
<name>A0A2A4HY66_9SPHN</name>
<comment type="caution">
    <text evidence="9">The sequence shown here is derived from an EMBL/GenBank/DDBJ whole genome shotgun (WGS) entry which is preliminary data.</text>
</comment>
<feature type="binding site" description="covalent" evidence="7">
    <location>
        <position position="140"/>
    </location>
    <ligand>
        <name>heme c</name>
        <dbReference type="ChEBI" id="CHEBI:61717"/>
    </ligand>
</feature>
<dbReference type="GO" id="GO:0022900">
    <property type="term" value="P:electron transport chain"/>
    <property type="evidence" value="ECO:0007669"/>
    <property type="project" value="InterPro"/>
</dbReference>
<dbReference type="GO" id="GO:0009055">
    <property type="term" value="F:electron transfer activity"/>
    <property type="evidence" value="ECO:0007669"/>
    <property type="project" value="InterPro"/>
</dbReference>
<dbReference type="Gene3D" id="1.20.120.10">
    <property type="entry name" value="Cytochrome c/b562"/>
    <property type="match status" value="1"/>
</dbReference>
<reference evidence="9 10" key="1">
    <citation type="submission" date="2017-09" db="EMBL/GenBank/DDBJ databases">
        <title>Sphingomonas ginsenosidimutans KACC 14949, whole genome shotgun sequence.</title>
        <authorList>
            <person name="Feng G."/>
            <person name="Zhu H."/>
        </authorList>
    </citation>
    <scope>NUCLEOTIDE SEQUENCE [LARGE SCALE GENOMIC DNA]</scope>
    <source>
        <strain evidence="9 10">KACC 14949</strain>
    </source>
</reference>
<keyword evidence="3 6" id="KW-0479">Metal-binding</keyword>
<keyword evidence="4" id="KW-0249">Electron transport</keyword>
<evidence type="ECO:0000256" key="3">
    <source>
        <dbReference type="ARBA" id="ARBA00022723"/>
    </source>
</evidence>
<keyword evidence="8" id="KW-0732">Signal</keyword>
<dbReference type="Pfam" id="PF01322">
    <property type="entry name" value="Cytochrom_C_2"/>
    <property type="match status" value="1"/>
</dbReference>
<feature type="binding site" description="axial binding residue" evidence="6">
    <location>
        <position position="141"/>
    </location>
    <ligand>
        <name>heme c</name>
        <dbReference type="ChEBI" id="CHEBI:61717"/>
    </ligand>
    <ligandPart>
        <name>Fe</name>
        <dbReference type="ChEBI" id="CHEBI:18248"/>
    </ligandPart>
</feature>
<sequence>MMRNTIGAALVLATLTAAAPPPQQVVAARHAGFKKMGAAMKALGDQLKSDAPAKPAMVAAAQAIATTARQQAALFPAGTGPGAGVKTDALPAIWTNRAAFDAQMKALIAESGKLVAVTNGGDVTAIRAQMKATGATCAACHRQFRAED</sequence>
<dbReference type="EMBL" id="NWVD01000005">
    <property type="protein sequence ID" value="PCG08607.1"/>
    <property type="molecule type" value="Genomic_DNA"/>
</dbReference>
<dbReference type="GO" id="GO:0042597">
    <property type="term" value="C:periplasmic space"/>
    <property type="evidence" value="ECO:0007669"/>
    <property type="project" value="InterPro"/>
</dbReference>
<dbReference type="Proteomes" id="UP000218784">
    <property type="component" value="Unassembled WGS sequence"/>
</dbReference>
<dbReference type="InterPro" id="IPR002321">
    <property type="entry name" value="Cyt_c_II"/>
</dbReference>
<evidence type="ECO:0000256" key="6">
    <source>
        <dbReference type="PIRSR" id="PIRSR000027-1"/>
    </source>
</evidence>
<dbReference type="InterPro" id="IPR015984">
    <property type="entry name" value="Cyt_c_prime_subgr"/>
</dbReference>
<dbReference type="InterPro" id="IPR010980">
    <property type="entry name" value="Cyt_c/b562"/>
</dbReference>
<evidence type="ECO:0000256" key="7">
    <source>
        <dbReference type="PIRSR" id="PIRSR000027-2"/>
    </source>
</evidence>